<keyword evidence="4" id="KW-1185">Reference proteome</keyword>
<reference evidence="3 4" key="1">
    <citation type="submission" date="2019-03" db="EMBL/GenBank/DDBJ databases">
        <title>WGS assembly of Setaria viridis.</title>
        <authorList>
            <person name="Huang P."/>
            <person name="Jenkins J."/>
            <person name="Grimwood J."/>
            <person name="Barry K."/>
            <person name="Healey A."/>
            <person name="Mamidi S."/>
            <person name="Sreedasyam A."/>
            <person name="Shu S."/>
            <person name="Feldman M."/>
            <person name="Wu J."/>
            <person name="Yu Y."/>
            <person name="Chen C."/>
            <person name="Johnson J."/>
            <person name="Rokhsar D."/>
            <person name="Baxter I."/>
            <person name="Schmutz J."/>
            <person name="Brutnell T."/>
            <person name="Kellogg E."/>
        </authorList>
    </citation>
    <scope>NUCLEOTIDE SEQUENCE [LARGE SCALE GENOMIC DNA]</scope>
    <source>
        <strain evidence="4">cv. A10</strain>
    </source>
</reference>
<dbReference type="EMBL" id="CM016556">
    <property type="protein sequence ID" value="TKW14167.1"/>
    <property type="molecule type" value="Genomic_DNA"/>
</dbReference>
<protein>
    <submittedName>
        <fullName evidence="3">Uncharacterized protein</fullName>
    </submittedName>
</protein>
<accession>A0A4V6D6F1</accession>
<feature type="compositionally biased region" description="Basic and acidic residues" evidence="1">
    <location>
        <begin position="115"/>
        <end position="131"/>
    </location>
</feature>
<proteinExistence type="predicted"/>
<feature type="region of interest" description="Disordered" evidence="1">
    <location>
        <begin position="76"/>
        <end position="137"/>
    </location>
</feature>
<dbReference type="Gramene" id="TKW14167">
    <property type="protein sequence ID" value="TKW14167"/>
    <property type="gene ID" value="SEVIR_5G149750v2"/>
</dbReference>
<evidence type="ECO:0000313" key="3">
    <source>
        <dbReference type="EMBL" id="TKW14166.1"/>
    </source>
</evidence>
<keyword evidence="2" id="KW-0732">Signal</keyword>
<dbReference type="Gramene" id="TKW14166">
    <property type="protein sequence ID" value="TKW14166"/>
    <property type="gene ID" value="SEVIR_5G149750v2"/>
</dbReference>
<dbReference type="EMBL" id="CM016556">
    <property type="protein sequence ID" value="TKW14166.1"/>
    <property type="molecule type" value="Genomic_DNA"/>
</dbReference>
<feature type="region of interest" description="Disordered" evidence="1">
    <location>
        <begin position="150"/>
        <end position="197"/>
    </location>
</feature>
<feature type="signal peptide" evidence="2">
    <location>
        <begin position="1"/>
        <end position="24"/>
    </location>
</feature>
<evidence type="ECO:0000313" key="4">
    <source>
        <dbReference type="Proteomes" id="UP000298652"/>
    </source>
</evidence>
<dbReference type="Proteomes" id="UP000298652">
    <property type="component" value="Chromosome 5"/>
</dbReference>
<evidence type="ECO:0000256" key="2">
    <source>
        <dbReference type="SAM" id="SignalP"/>
    </source>
</evidence>
<sequence length="197" mass="21949">MTLLKYIKSFLIVLIFSPFTPPSSFPIARTRTGRAAAAAAAATRRRRLRHPLRRQAAEHTPRRIVRAEDRRLRDGEAHGEGFEPGADHSQGNRRVPRAGVDRRDGRHAQGRRVRLRDGAAGDRVREDELARGVRRRRRWRGRGRRRRCCLLPGPGRAKASGGGCDEPRGSKAARGRRRRGGGEGVQGGLLVHSGQRS</sequence>
<dbReference type="AlphaFoldDB" id="A0A4V6D6F1"/>
<evidence type="ECO:0000256" key="1">
    <source>
        <dbReference type="SAM" id="MobiDB-lite"/>
    </source>
</evidence>
<name>A0A4V6D6F1_SETVI</name>
<organism evidence="3 4">
    <name type="scientific">Setaria viridis</name>
    <name type="common">Green bristlegrass</name>
    <name type="synonym">Setaria italica subsp. viridis</name>
    <dbReference type="NCBI Taxonomy" id="4556"/>
    <lineage>
        <taxon>Eukaryota</taxon>
        <taxon>Viridiplantae</taxon>
        <taxon>Streptophyta</taxon>
        <taxon>Embryophyta</taxon>
        <taxon>Tracheophyta</taxon>
        <taxon>Spermatophyta</taxon>
        <taxon>Magnoliopsida</taxon>
        <taxon>Liliopsida</taxon>
        <taxon>Poales</taxon>
        <taxon>Poaceae</taxon>
        <taxon>PACMAD clade</taxon>
        <taxon>Panicoideae</taxon>
        <taxon>Panicodae</taxon>
        <taxon>Paniceae</taxon>
        <taxon>Cenchrinae</taxon>
        <taxon>Setaria</taxon>
    </lineage>
</organism>
<feature type="chain" id="PRO_5033454707" evidence="2">
    <location>
        <begin position="25"/>
        <end position="197"/>
    </location>
</feature>
<gene>
    <name evidence="3" type="ORF">SEVIR_5G149750v2</name>
</gene>